<reference evidence="6 7" key="1">
    <citation type="submission" date="2015-11" db="EMBL/GenBank/DDBJ databases">
        <title>Genomic analysis of 38 Legionella species identifies large and diverse effector repertoires.</title>
        <authorList>
            <person name="Burstein D."/>
            <person name="Amaro F."/>
            <person name="Zusman T."/>
            <person name="Lifshitz Z."/>
            <person name="Cohen O."/>
            <person name="Gilbert J.A."/>
            <person name="Pupko T."/>
            <person name="Shuman H.A."/>
            <person name="Segal G."/>
        </authorList>
    </citation>
    <scope>NUCLEOTIDE SEQUENCE [LARGE SCALE GENOMIC DNA]</scope>
    <source>
        <strain evidence="6 7">ORW</strain>
    </source>
</reference>
<dbReference type="SUPFAM" id="SSF55103">
    <property type="entry name" value="FAD-linked oxidases, C-terminal domain"/>
    <property type="match status" value="1"/>
</dbReference>
<dbReference type="InterPro" id="IPR006094">
    <property type="entry name" value="Oxid_FAD_bind_N"/>
</dbReference>
<dbReference type="STRING" id="28084.Lche_0529"/>
<evidence type="ECO:0000313" key="7">
    <source>
        <dbReference type="Proteomes" id="UP000054921"/>
    </source>
</evidence>
<dbReference type="EMBL" id="LNXW01000009">
    <property type="protein sequence ID" value="KTC82265.1"/>
    <property type="molecule type" value="Genomic_DNA"/>
</dbReference>
<dbReference type="Gene3D" id="3.30.465.10">
    <property type="match status" value="1"/>
</dbReference>
<accession>A0A0W0SGH9</accession>
<dbReference type="Gene3D" id="3.40.462.10">
    <property type="entry name" value="FAD-linked oxidases, C-terminal domain"/>
    <property type="match status" value="1"/>
</dbReference>
<dbReference type="Proteomes" id="UP000054921">
    <property type="component" value="Unassembled WGS sequence"/>
</dbReference>
<dbReference type="Pfam" id="PF01565">
    <property type="entry name" value="FAD_binding_4"/>
    <property type="match status" value="1"/>
</dbReference>
<keyword evidence="3" id="KW-0274">FAD</keyword>
<dbReference type="InterPro" id="IPR050432">
    <property type="entry name" value="FAD-linked_Oxidoreductases_BP"/>
</dbReference>
<dbReference type="InterPro" id="IPR016169">
    <property type="entry name" value="FAD-bd_PCMH_sub2"/>
</dbReference>
<dbReference type="Gene3D" id="3.30.43.10">
    <property type="entry name" value="Uridine Diphospho-n-acetylenolpyruvylglucosamine Reductase, domain 2"/>
    <property type="match status" value="1"/>
</dbReference>
<dbReference type="InterPro" id="IPR016167">
    <property type="entry name" value="FAD-bd_PCMH_sub1"/>
</dbReference>
<feature type="domain" description="FAD-binding PCMH-type" evidence="5">
    <location>
        <begin position="42"/>
        <end position="211"/>
    </location>
</feature>
<dbReference type="PANTHER" id="PTHR13878:SF53">
    <property type="entry name" value="CYTOKININ DEHYDROGENASE 6"/>
    <property type="match status" value="1"/>
</dbReference>
<dbReference type="InterPro" id="IPR016164">
    <property type="entry name" value="FAD-linked_Oxase-like_C"/>
</dbReference>
<dbReference type="InterPro" id="IPR016170">
    <property type="entry name" value="Cytok_DH_C_sf"/>
</dbReference>
<dbReference type="AlphaFoldDB" id="A0A0W0SGH9"/>
<dbReference type="EC" id="1.5.99.12" evidence="6"/>
<dbReference type="InterPro" id="IPR016166">
    <property type="entry name" value="FAD-bd_PCMH"/>
</dbReference>
<dbReference type="GO" id="GO:0019139">
    <property type="term" value="F:cytokinin dehydrogenase activity"/>
    <property type="evidence" value="ECO:0007669"/>
    <property type="project" value="UniProtKB-EC"/>
</dbReference>
<evidence type="ECO:0000313" key="6">
    <source>
        <dbReference type="EMBL" id="KTC82265.1"/>
    </source>
</evidence>
<dbReference type="InterPro" id="IPR036318">
    <property type="entry name" value="FAD-bd_PCMH-like_sf"/>
</dbReference>
<keyword evidence="4 6" id="KW-0560">Oxidoreductase</keyword>
<comment type="similarity">
    <text evidence="1">Belongs to the oxygen-dependent FAD-linked oxidoreductase family.</text>
</comment>
<keyword evidence="2" id="KW-0285">Flavoprotein</keyword>
<gene>
    <name evidence="6" type="ORF">Lche_0529</name>
</gene>
<protein>
    <submittedName>
        <fullName evidence="6">Cytokinin oxidase</fullName>
        <ecNumber evidence="6">1.5.99.12</ecNumber>
    </submittedName>
</protein>
<evidence type="ECO:0000256" key="4">
    <source>
        <dbReference type="ARBA" id="ARBA00023002"/>
    </source>
</evidence>
<evidence type="ECO:0000256" key="2">
    <source>
        <dbReference type="ARBA" id="ARBA00022630"/>
    </source>
</evidence>
<name>A0A0W0SGH9_9GAMM</name>
<dbReference type="PATRIC" id="fig|28084.5.peg.567"/>
<organism evidence="6 7">
    <name type="scientific">Legionella cherrii</name>
    <dbReference type="NCBI Taxonomy" id="28084"/>
    <lineage>
        <taxon>Bacteria</taxon>
        <taxon>Pseudomonadati</taxon>
        <taxon>Pseudomonadota</taxon>
        <taxon>Gammaproteobacteria</taxon>
        <taxon>Legionellales</taxon>
        <taxon>Legionellaceae</taxon>
        <taxon>Legionella</taxon>
    </lineage>
</organism>
<evidence type="ECO:0000256" key="3">
    <source>
        <dbReference type="ARBA" id="ARBA00022827"/>
    </source>
</evidence>
<evidence type="ECO:0000259" key="5">
    <source>
        <dbReference type="PROSITE" id="PS51387"/>
    </source>
</evidence>
<comment type="caution">
    <text evidence="6">The sequence shown here is derived from an EMBL/GenBank/DDBJ whole genome shotgun (WGS) entry which is preliminary data.</text>
</comment>
<proteinExistence type="inferred from homology"/>
<dbReference type="PROSITE" id="PS51387">
    <property type="entry name" value="FAD_PCMH"/>
    <property type="match status" value="1"/>
</dbReference>
<dbReference type="SUPFAM" id="SSF56176">
    <property type="entry name" value="FAD-binding/transporter-associated domain-like"/>
    <property type="match status" value="1"/>
</dbReference>
<sequence length="459" mass="51513">MLQTKNQWNSFHIKQFKKEFGQAVLSDEHSLFLFHEDFGKLIHSNPVAVFEPKTIEDVQSFIQYAHTHQLPITVRGNGMSQSGQSLAVPGGLILSMRHFTNTSEADAGSIWVDANATWASLLESSLKQSMVPYVVPHNCNLSVGGVLSAGGIGAASSKYGSVVAHVKALEVVQANGKVVHLEQHSPLMSACLGGQGRFGLITKACIALRPCLKKVRTFFLLYADKNEWLHDLLLCQTNADYVESFCTPALQGAKLSEKGRLPFAQWFYALHVALEYDNDPPAFSDLGLKPWRLLHTQDELIHSYLHRHDSRFNAMKMTGQWELQHPWYECFISGAQLENLEELLATLPLHYATVVHVARIASHSPTGFLQLPKGKDIFALMILNPGLPKALIPSCLEAIKYLDALFLPQGGKRYLSGYLGDAPDKHFWQHHFEERYDDWVQLKEQYDPQNIFCSVLHPE</sequence>
<dbReference type="RefSeq" id="WP_058387341.1">
    <property type="nucleotide sequence ID" value="NZ_LNXW01000009.1"/>
</dbReference>
<dbReference type="OrthoDB" id="6278354at2"/>
<dbReference type="GO" id="GO:0071949">
    <property type="term" value="F:FAD binding"/>
    <property type="evidence" value="ECO:0007669"/>
    <property type="project" value="InterPro"/>
</dbReference>
<evidence type="ECO:0000256" key="1">
    <source>
        <dbReference type="ARBA" id="ARBA00005466"/>
    </source>
</evidence>
<dbReference type="PANTHER" id="PTHR13878">
    <property type="entry name" value="GULONOLACTONE OXIDASE"/>
    <property type="match status" value="1"/>
</dbReference>